<dbReference type="RefSeq" id="WP_045683618.1">
    <property type="nucleotide sequence ID" value="NZ_CP010803.1"/>
</dbReference>
<accession>A0A0D5LSY3</accession>
<dbReference type="KEGG" id="mey:TM49_19255"/>
<organism evidence="3 4">
    <name type="scientific">Martelella endophytica</name>
    <dbReference type="NCBI Taxonomy" id="1486262"/>
    <lineage>
        <taxon>Bacteria</taxon>
        <taxon>Pseudomonadati</taxon>
        <taxon>Pseudomonadota</taxon>
        <taxon>Alphaproteobacteria</taxon>
        <taxon>Hyphomicrobiales</taxon>
        <taxon>Aurantimonadaceae</taxon>
        <taxon>Martelella</taxon>
    </lineage>
</organism>
<keyword evidence="1" id="KW-0479">Metal-binding</keyword>
<dbReference type="PANTHER" id="PTHR43048:SF3">
    <property type="entry name" value="METHYLMALONYL-COA EPIMERASE, MITOCHONDRIAL"/>
    <property type="match status" value="1"/>
</dbReference>
<dbReference type="OrthoDB" id="9792173at2"/>
<feature type="domain" description="VOC" evidence="2">
    <location>
        <begin position="5"/>
        <end position="144"/>
    </location>
</feature>
<dbReference type="GO" id="GO:0004493">
    <property type="term" value="F:methylmalonyl-CoA epimerase activity"/>
    <property type="evidence" value="ECO:0007669"/>
    <property type="project" value="TreeGrafter"/>
</dbReference>
<dbReference type="PANTHER" id="PTHR43048">
    <property type="entry name" value="METHYLMALONYL-COA EPIMERASE"/>
    <property type="match status" value="1"/>
</dbReference>
<dbReference type="InterPro" id="IPR029068">
    <property type="entry name" value="Glyas_Bleomycin-R_OHBP_Dase"/>
</dbReference>
<dbReference type="PROSITE" id="PS51819">
    <property type="entry name" value="VOC"/>
    <property type="match status" value="1"/>
</dbReference>
<dbReference type="AlphaFoldDB" id="A0A0D5LSY3"/>
<dbReference type="GO" id="GO:0046872">
    <property type="term" value="F:metal ion binding"/>
    <property type="evidence" value="ECO:0007669"/>
    <property type="project" value="UniProtKB-KW"/>
</dbReference>
<dbReference type="InterPro" id="IPR037523">
    <property type="entry name" value="VOC_core"/>
</dbReference>
<reference evidence="3 4" key="1">
    <citation type="journal article" date="2015" name="Genome Announc.">
        <title>Complete genome sequence of Martelella endophytica YC6887, which has antifungal activity associated with a halophyte.</title>
        <authorList>
            <person name="Khan A."/>
            <person name="Khan H."/>
            <person name="Chung E.J."/>
            <person name="Hossain M.T."/>
            <person name="Chung Y.R."/>
        </authorList>
    </citation>
    <scope>NUCLEOTIDE SEQUENCE [LARGE SCALE GENOMIC DNA]</scope>
    <source>
        <strain evidence="3">YC6887</strain>
    </source>
</reference>
<keyword evidence="4" id="KW-1185">Reference proteome</keyword>
<proteinExistence type="predicted"/>
<dbReference type="GO" id="GO:0046491">
    <property type="term" value="P:L-methylmalonyl-CoA metabolic process"/>
    <property type="evidence" value="ECO:0007669"/>
    <property type="project" value="TreeGrafter"/>
</dbReference>
<sequence>MKEGNIIQVAHVVRDIDKAMQSYCDTLGIKSWDVYTFAPPAVRDSMVRGKPSDHAYLLAVTWLDEVQMELMQPLTGRSIYDDFLEQRGEGLHHIKLYYPDCQKGIRLFKERGFEIIQSGKIDEDEFYYFNTEERLGYIIEIGNNGKIREPERRFPA</sequence>
<evidence type="ECO:0000313" key="4">
    <source>
        <dbReference type="Proteomes" id="UP000032611"/>
    </source>
</evidence>
<gene>
    <name evidence="3" type="ORF">TM49_19255</name>
</gene>
<evidence type="ECO:0000256" key="1">
    <source>
        <dbReference type="ARBA" id="ARBA00022723"/>
    </source>
</evidence>
<dbReference type="PATRIC" id="fig|1486262.3.peg.3985"/>
<dbReference type="InterPro" id="IPR051785">
    <property type="entry name" value="MMCE/EMCE_epimerase"/>
</dbReference>
<dbReference type="HOGENOM" id="CLU_046006_3_1_5"/>
<dbReference type="Gene3D" id="3.10.180.10">
    <property type="entry name" value="2,3-Dihydroxybiphenyl 1,2-Dioxygenase, domain 1"/>
    <property type="match status" value="1"/>
</dbReference>
<dbReference type="STRING" id="1486262.TM49_19255"/>
<dbReference type="SUPFAM" id="SSF54593">
    <property type="entry name" value="Glyoxalase/Bleomycin resistance protein/Dihydroxybiphenyl dioxygenase"/>
    <property type="match status" value="1"/>
</dbReference>
<name>A0A0D5LSY3_MAREN</name>
<dbReference type="Proteomes" id="UP000032611">
    <property type="component" value="Chromosome"/>
</dbReference>
<dbReference type="Pfam" id="PF13669">
    <property type="entry name" value="Glyoxalase_4"/>
    <property type="match status" value="1"/>
</dbReference>
<evidence type="ECO:0000313" key="3">
    <source>
        <dbReference type="EMBL" id="AJY47319.1"/>
    </source>
</evidence>
<evidence type="ECO:0000259" key="2">
    <source>
        <dbReference type="PROSITE" id="PS51819"/>
    </source>
</evidence>
<protein>
    <submittedName>
        <fullName evidence="3">Methylmalonyl-CoA epimerase</fullName>
    </submittedName>
</protein>
<dbReference type="EMBL" id="CP010803">
    <property type="protein sequence ID" value="AJY47319.1"/>
    <property type="molecule type" value="Genomic_DNA"/>
</dbReference>